<reference evidence="3 4" key="1">
    <citation type="submission" date="2019-04" db="EMBL/GenBank/DDBJ databases">
        <title>Genome sequencing of Clostridium botulinum Groups I-IV and Clostridium butyricum.</title>
        <authorList>
            <person name="Brunt J."/>
            <person name="Van Vliet A.H.M."/>
            <person name="Stringer S.C."/>
            <person name="Carter A.T."/>
            <person name="Peck M.W."/>
        </authorList>
    </citation>
    <scope>NUCLEOTIDE SEQUENCE [LARGE SCALE GENOMIC DNA]</scope>
    <source>
        <strain evidence="3 4">IFR 18/094</strain>
    </source>
</reference>
<dbReference type="OrthoDB" id="1707677at2"/>
<evidence type="ECO:0000313" key="3">
    <source>
        <dbReference type="EMBL" id="NEZ47149.1"/>
    </source>
</evidence>
<gene>
    <name evidence="3" type="ORF">FDF74_07995</name>
</gene>
<evidence type="ECO:0000256" key="1">
    <source>
        <dbReference type="ARBA" id="ARBA00023004"/>
    </source>
</evidence>
<proteinExistence type="predicted"/>
<organism evidence="3 4">
    <name type="scientific">Clostridium niameyense</name>
    <dbReference type="NCBI Taxonomy" id="1622073"/>
    <lineage>
        <taxon>Bacteria</taxon>
        <taxon>Bacillati</taxon>
        <taxon>Bacillota</taxon>
        <taxon>Clostridia</taxon>
        <taxon>Eubacteriales</taxon>
        <taxon>Clostridiaceae</taxon>
        <taxon>Clostridium</taxon>
    </lineage>
</organism>
<evidence type="ECO:0000259" key="2">
    <source>
        <dbReference type="SMART" id="SM00899"/>
    </source>
</evidence>
<dbReference type="EMBL" id="SXDP01000005">
    <property type="protein sequence ID" value="NEZ47149.1"/>
    <property type="molecule type" value="Genomic_DNA"/>
</dbReference>
<dbReference type="Proteomes" id="UP000473885">
    <property type="component" value="Unassembled WGS sequence"/>
</dbReference>
<feature type="domain" description="Ferrous iron transporter FeoA-like" evidence="2">
    <location>
        <begin position="5"/>
        <end position="75"/>
    </location>
</feature>
<dbReference type="PANTHER" id="PTHR43151:SF1">
    <property type="entry name" value="SSR2333 PROTEIN"/>
    <property type="match status" value="1"/>
</dbReference>
<evidence type="ECO:0000313" key="4">
    <source>
        <dbReference type="Proteomes" id="UP000473885"/>
    </source>
</evidence>
<dbReference type="InterPro" id="IPR007167">
    <property type="entry name" value="Fe-transptr_FeoA-like"/>
</dbReference>
<comment type="caution">
    <text evidence="3">The sequence shown here is derived from an EMBL/GenBank/DDBJ whole genome shotgun (WGS) entry which is preliminary data.</text>
</comment>
<dbReference type="Pfam" id="PF04023">
    <property type="entry name" value="FeoA"/>
    <property type="match status" value="1"/>
</dbReference>
<dbReference type="SMART" id="SM00899">
    <property type="entry name" value="FeoA"/>
    <property type="match status" value="1"/>
</dbReference>
<dbReference type="SUPFAM" id="SSF50037">
    <property type="entry name" value="C-terminal domain of transcriptional repressors"/>
    <property type="match status" value="1"/>
</dbReference>
<accession>A0A6M0RC35</accession>
<dbReference type="InterPro" id="IPR053184">
    <property type="entry name" value="FeoA-like"/>
</dbReference>
<keyword evidence="4" id="KW-1185">Reference proteome</keyword>
<dbReference type="InterPro" id="IPR008988">
    <property type="entry name" value="Transcriptional_repressor_C"/>
</dbReference>
<dbReference type="PANTHER" id="PTHR43151">
    <property type="entry name" value="FEOA FAMILY PROTEIN"/>
    <property type="match status" value="1"/>
</dbReference>
<dbReference type="RefSeq" id="WP_050608172.1">
    <property type="nucleotide sequence ID" value="NZ_CABKUB010000006.1"/>
</dbReference>
<sequence>MEQNLALSFVNSGNDVKVQDIKGNESMVIRLREMGFINGNIIKMIKNDVGPLILGVGESRIILSRGMATKILVSEM</sequence>
<dbReference type="AlphaFoldDB" id="A0A6M0RC35"/>
<dbReference type="InterPro" id="IPR038157">
    <property type="entry name" value="FeoA_core_dom"/>
</dbReference>
<dbReference type="GO" id="GO:0046914">
    <property type="term" value="F:transition metal ion binding"/>
    <property type="evidence" value="ECO:0007669"/>
    <property type="project" value="InterPro"/>
</dbReference>
<name>A0A6M0RC35_9CLOT</name>
<keyword evidence="1" id="KW-0408">Iron</keyword>
<protein>
    <submittedName>
        <fullName evidence="3">Ferrous iron transport protein A</fullName>
    </submittedName>
</protein>
<dbReference type="Gene3D" id="2.30.30.90">
    <property type="match status" value="1"/>
</dbReference>